<proteinExistence type="predicted"/>
<keyword evidence="4" id="KW-1185">Reference proteome</keyword>
<reference evidence="3 4" key="1">
    <citation type="submission" date="2024-01" db="EMBL/GenBank/DDBJ databases">
        <title>Maribacter spp. originated from different algae showed divergent polysaccharides utilization ability.</title>
        <authorList>
            <person name="Wang H."/>
            <person name="Wu Y."/>
        </authorList>
    </citation>
    <scope>NUCLEOTIDE SEQUENCE [LARGE SCALE GENOMIC DNA]</scope>
    <source>
        <strain evidence="3 4">KPT27_14</strain>
    </source>
</reference>
<protein>
    <submittedName>
        <fullName evidence="3">WecB/TagA/CpsF family glycosyltransferase</fullName>
    </submittedName>
</protein>
<keyword evidence="2" id="KW-0808">Transferase</keyword>
<evidence type="ECO:0000256" key="1">
    <source>
        <dbReference type="ARBA" id="ARBA00022676"/>
    </source>
</evidence>
<gene>
    <name evidence="3" type="ORF">V1H85_17090</name>
</gene>
<sequence>MTLTKKNMVWEMLNGVKTAVPNSREELLEYVFENKNILVAVNAEKIHHATDLSKEIINRNVGYPDGVGAVWALNRKGHKNVQKIPGCELWLDIVAKYHDSKSFFLMGGEDTVINKTVELLKTRYPNMNLVGYRNGFLKDQKEKEDLLEEIALKRPDVVFVAMGSPRQELLMEEMAKLHAAVYQGLGGSFDVFTGKVHRAPEWWIKNGLEGVYRTMKEPKKRVMRDIRVLPFFMNLILNRL</sequence>
<dbReference type="NCBIfam" id="TIGR00696">
    <property type="entry name" value="wecG_tagA_cpsF"/>
    <property type="match status" value="1"/>
</dbReference>
<evidence type="ECO:0000313" key="3">
    <source>
        <dbReference type="EMBL" id="MEE1974176.1"/>
    </source>
</evidence>
<dbReference type="InterPro" id="IPR004629">
    <property type="entry name" value="WecG_TagA_CpsF"/>
</dbReference>
<dbReference type="PANTHER" id="PTHR34136:SF1">
    <property type="entry name" value="UDP-N-ACETYL-D-MANNOSAMINURONIC ACID TRANSFERASE"/>
    <property type="match status" value="1"/>
</dbReference>
<organism evidence="3 4">
    <name type="scientific">Maribacter flavus</name>
    <dbReference type="NCBI Taxonomy" id="1658664"/>
    <lineage>
        <taxon>Bacteria</taxon>
        <taxon>Pseudomonadati</taxon>
        <taxon>Bacteroidota</taxon>
        <taxon>Flavobacteriia</taxon>
        <taxon>Flavobacteriales</taxon>
        <taxon>Flavobacteriaceae</taxon>
        <taxon>Maribacter</taxon>
    </lineage>
</organism>
<evidence type="ECO:0000256" key="2">
    <source>
        <dbReference type="ARBA" id="ARBA00022679"/>
    </source>
</evidence>
<dbReference type="PANTHER" id="PTHR34136">
    <property type="match status" value="1"/>
</dbReference>
<evidence type="ECO:0000313" key="4">
    <source>
        <dbReference type="Proteomes" id="UP001343698"/>
    </source>
</evidence>
<name>A0ABU7INM4_9FLAO</name>
<accession>A0ABU7INM4</accession>
<keyword evidence="1" id="KW-0328">Glycosyltransferase</keyword>
<comment type="caution">
    <text evidence="3">The sequence shown here is derived from an EMBL/GenBank/DDBJ whole genome shotgun (WGS) entry which is preliminary data.</text>
</comment>
<dbReference type="EMBL" id="JAZDDF010000013">
    <property type="protein sequence ID" value="MEE1974176.1"/>
    <property type="molecule type" value="Genomic_DNA"/>
</dbReference>
<dbReference type="RefSeq" id="WP_272637989.1">
    <property type="nucleotide sequence ID" value="NZ_JAZDDF010000013.1"/>
</dbReference>
<dbReference type="CDD" id="cd06533">
    <property type="entry name" value="Glyco_transf_WecG_TagA"/>
    <property type="match status" value="1"/>
</dbReference>
<dbReference type="Proteomes" id="UP001343698">
    <property type="component" value="Unassembled WGS sequence"/>
</dbReference>
<dbReference type="Pfam" id="PF03808">
    <property type="entry name" value="Glyco_tran_WecG"/>
    <property type="match status" value="1"/>
</dbReference>